<evidence type="ECO:0000313" key="2">
    <source>
        <dbReference type="EMBL" id="WJW67389.1"/>
    </source>
</evidence>
<organism evidence="1 3">
    <name type="scientific">Candidatus Chlorohelix allophototropha</name>
    <dbReference type="NCBI Taxonomy" id="3003348"/>
    <lineage>
        <taxon>Bacteria</taxon>
        <taxon>Bacillati</taxon>
        <taxon>Chloroflexota</taxon>
        <taxon>Chloroflexia</taxon>
        <taxon>Candidatus Chloroheliales</taxon>
        <taxon>Candidatus Chloroheliaceae</taxon>
        <taxon>Candidatus Chlorohelix</taxon>
    </lineage>
</organism>
<dbReference type="Proteomes" id="UP000521676">
    <property type="component" value="Unassembled WGS sequence"/>
</dbReference>
<dbReference type="AlphaFoldDB" id="A0A8T7LXB9"/>
<protein>
    <submittedName>
        <fullName evidence="1">Aldo/keto reductase</fullName>
    </submittedName>
</protein>
<evidence type="ECO:0000313" key="4">
    <source>
        <dbReference type="Proteomes" id="UP001431572"/>
    </source>
</evidence>
<dbReference type="InterPro" id="IPR036812">
    <property type="entry name" value="NAD(P)_OxRdtase_dom_sf"/>
</dbReference>
<dbReference type="InterPro" id="IPR053135">
    <property type="entry name" value="AKR2_Oxidoreductase"/>
</dbReference>
<dbReference type="EMBL" id="CP128399">
    <property type="protein sequence ID" value="WJW67389.1"/>
    <property type="molecule type" value="Genomic_DNA"/>
</dbReference>
<evidence type="ECO:0000313" key="3">
    <source>
        <dbReference type="Proteomes" id="UP000521676"/>
    </source>
</evidence>
<gene>
    <name evidence="1" type="ORF">HXX08_06535</name>
    <name evidence="2" type="ORF">OZ401_000655</name>
</gene>
<accession>A0A8T7LXB9</accession>
<sequence length="315" mass="35286">MSGFSTRTLGKTGLKVSPLGIGGGSGISSEDVLYAFERGVNYFFFSSDLHHHSYRNSAEALRKLCQKGSAVRDKVVLATVSYINNPEKLIGILIDQFIELEIDYIDVFHWGWVNEKDASAELFKSVQDLKEEGDFNRFFREQFGVMEEVNQELLNRGLVRYVGASFHSRVLARQWMSELDVLMLRYNLAHLGVEVGIFPLLPQDKTQRPGTVVFNVGHEGQRLISMPPPGLSPDSYVPSLPDCYRYALTNPSVDVVLTGVQNRTQLDEALAAMEKGALSPTECEQLRDYGAQWRSAYSATTYGSKLLRFVGAEVR</sequence>
<reference evidence="2" key="2">
    <citation type="journal article" date="2024" name="Nature">
        <title>Anoxygenic phototroph of the Chloroflexota uses a type I reaction centre.</title>
        <authorList>
            <person name="Tsuji J.M."/>
            <person name="Shaw N.A."/>
            <person name="Nagashima S."/>
            <person name="Venkiteswaran J.J."/>
            <person name="Schiff S.L."/>
            <person name="Watanabe T."/>
            <person name="Fukui M."/>
            <person name="Hanada S."/>
            <person name="Tank M."/>
            <person name="Neufeld J.D."/>
        </authorList>
    </citation>
    <scope>NUCLEOTIDE SEQUENCE</scope>
    <source>
        <strain evidence="2">L227-S17</strain>
    </source>
</reference>
<dbReference type="RefSeq" id="WP_341469283.1">
    <property type="nucleotide sequence ID" value="NZ_CP128399.1"/>
</dbReference>
<proteinExistence type="predicted"/>
<dbReference type="EMBL" id="JACATZ010000001">
    <property type="protein sequence ID" value="NWJ45517.1"/>
    <property type="molecule type" value="Genomic_DNA"/>
</dbReference>
<dbReference type="SUPFAM" id="SSF51430">
    <property type="entry name" value="NAD(P)-linked oxidoreductase"/>
    <property type="match status" value="1"/>
</dbReference>
<dbReference type="PANTHER" id="PTHR43312">
    <property type="entry name" value="D-THREO-ALDOSE 1-DEHYDROGENASE"/>
    <property type="match status" value="1"/>
</dbReference>
<name>A0A8T7LXB9_9CHLR</name>
<dbReference type="Proteomes" id="UP001431572">
    <property type="component" value="Chromosome 1"/>
</dbReference>
<dbReference type="PANTHER" id="PTHR43312:SF1">
    <property type="entry name" value="NADP-DEPENDENT OXIDOREDUCTASE DOMAIN-CONTAINING PROTEIN"/>
    <property type="match status" value="1"/>
</dbReference>
<dbReference type="Gene3D" id="3.20.20.100">
    <property type="entry name" value="NADP-dependent oxidoreductase domain"/>
    <property type="match status" value="1"/>
</dbReference>
<reference evidence="1 3" key="1">
    <citation type="submission" date="2020-06" db="EMBL/GenBank/DDBJ databases">
        <title>Anoxygenic phototrophic Chloroflexota member uses a Type I reaction center.</title>
        <authorList>
            <person name="Tsuji J.M."/>
            <person name="Shaw N.A."/>
            <person name="Nagashima S."/>
            <person name="Venkiteswaran J."/>
            <person name="Schiff S.L."/>
            <person name="Hanada S."/>
            <person name="Tank M."/>
            <person name="Neufeld J.D."/>
        </authorList>
    </citation>
    <scope>NUCLEOTIDE SEQUENCE [LARGE SCALE GENOMIC DNA]</scope>
    <source>
        <strain evidence="1">L227-S17</strain>
    </source>
</reference>
<keyword evidence="4" id="KW-1185">Reference proteome</keyword>
<evidence type="ECO:0000313" key="1">
    <source>
        <dbReference type="EMBL" id="NWJ45517.1"/>
    </source>
</evidence>